<feature type="transmembrane region" description="Helical" evidence="2">
    <location>
        <begin position="30"/>
        <end position="47"/>
    </location>
</feature>
<dbReference type="EMBL" id="JAAXOY010000002">
    <property type="protein sequence ID" value="NKY38077.1"/>
    <property type="molecule type" value="Genomic_DNA"/>
</dbReference>
<keyword evidence="5" id="KW-1185">Reference proteome</keyword>
<keyword evidence="2" id="KW-1133">Transmembrane helix</keyword>
<gene>
    <name evidence="4" type="ORF">HGA02_00630</name>
</gene>
<accession>A0ABX1JWF4</accession>
<sequence>MIWTGMVVMYAAMYVATYQWDHVRFSESRVFMAMTMGGAMGLVMLAWMRQMYTSPRGNVAVVVVSTLLLGGGIYLDRSQVTVQDTGWMSSMIPHHSLAITRSERAGISDVRVCRLAASISEAQRREIAEMDWLIADIRRNGLATTPEEAEGRPVPDFAAAAERQCSEG</sequence>
<feature type="region of interest" description="Disordered" evidence="1">
    <location>
        <begin position="144"/>
        <end position="168"/>
    </location>
</feature>
<reference evidence="4 5" key="1">
    <citation type="submission" date="2020-04" db="EMBL/GenBank/DDBJ databases">
        <title>MicrobeNet Type strains.</title>
        <authorList>
            <person name="Nicholson A.C."/>
        </authorList>
    </citation>
    <scope>NUCLEOTIDE SEQUENCE [LARGE SCALE GENOMIC DNA]</scope>
    <source>
        <strain evidence="4 5">ATCC BAA-787</strain>
    </source>
</reference>
<dbReference type="Proteomes" id="UP000777774">
    <property type="component" value="Unassembled WGS sequence"/>
</dbReference>
<proteinExistence type="predicted"/>
<evidence type="ECO:0000313" key="4">
    <source>
        <dbReference type="EMBL" id="NKY38077.1"/>
    </source>
</evidence>
<evidence type="ECO:0000259" key="3">
    <source>
        <dbReference type="Pfam" id="PF03713"/>
    </source>
</evidence>
<keyword evidence="2" id="KW-0472">Membrane</keyword>
<evidence type="ECO:0000256" key="1">
    <source>
        <dbReference type="SAM" id="MobiDB-lite"/>
    </source>
</evidence>
<evidence type="ECO:0000256" key="2">
    <source>
        <dbReference type="SAM" id="Phobius"/>
    </source>
</evidence>
<keyword evidence="2" id="KW-0812">Transmembrane</keyword>
<dbReference type="Gene3D" id="1.20.1260.10">
    <property type="match status" value="1"/>
</dbReference>
<dbReference type="InterPro" id="IPR005183">
    <property type="entry name" value="DUF305_CopM-like"/>
</dbReference>
<feature type="domain" description="DUF305" evidence="3">
    <location>
        <begin position="84"/>
        <end position="139"/>
    </location>
</feature>
<organism evidence="4 5">
    <name type="scientific">Cellulomonas septica</name>
    <dbReference type="NCBI Taxonomy" id="285080"/>
    <lineage>
        <taxon>Bacteria</taxon>
        <taxon>Bacillati</taxon>
        <taxon>Actinomycetota</taxon>
        <taxon>Actinomycetes</taxon>
        <taxon>Micrococcales</taxon>
        <taxon>Cellulomonadaceae</taxon>
        <taxon>Cellulomonas</taxon>
    </lineage>
</organism>
<feature type="transmembrane region" description="Helical" evidence="2">
    <location>
        <begin position="59"/>
        <end position="75"/>
    </location>
</feature>
<dbReference type="InterPro" id="IPR012347">
    <property type="entry name" value="Ferritin-like"/>
</dbReference>
<comment type="caution">
    <text evidence="4">The sequence shown here is derived from an EMBL/GenBank/DDBJ whole genome shotgun (WGS) entry which is preliminary data.</text>
</comment>
<evidence type="ECO:0000313" key="5">
    <source>
        <dbReference type="Proteomes" id="UP000777774"/>
    </source>
</evidence>
<dbReference type="Pfam" id="PF03713">
    <property type="entry name" value="DUF305"/>
    <property type="match status" value="1"/>
</dbReference>
<name>A0ABX1JWF4_9CELL</name>
<protein>
    <submittedName>
        <fullName evidence="4">DUF305 domain-containing protein</fullName>
    </submittedName>
</protein>